<organism evidence="4 5">
    <name type="scientific">Rhodovibrio salinarum</name>
    <dbReference type="NCBI Taxonomy" id="1087"/>
    <lineage>
        <taxon>Bacteria</taxon>
        <taxon>Pseudomonadati</taxon>
        <taxon>Pseudomonadota</taxon>
        <taxon>Alphaproteobacteria</taxon>
        <taxon>Rhodospirillales</taxon>
        <taxon>Rhodovibrionaceae</taxon>
        <taxon>Rhodovibrio</taxon>
    </lineage>
</organism>
<dbReference type="Gene3D" id="3.30.70.270">
    <property type="match status" value="1"/>
</dbReference>
<dbReference type="CDD" id="cd01949">
    <property type="entry name" value="GGDEF"/>
    <property type="match status" value="1"/>
</dbReference>
<reference evidence="4" key="1">
    <citation type="submission" date="2017-08" db="EMBL/GenBank/DDBJ databases">
        <authorList>
            <person name="Imhoff J.F."/>
            <person name="Rahn T."/>
            <person name="Kuenzel S."/>
            <person name="Neulinger S.C."/>
        </authorList>
    </citation>
    <scope>NUCLEOTIDE SEQUENCE</scope>
    <source>
        <strain evidence="4">DSM 9154</strain>
    </source>
</reference>
<name>A0A934QFS3_9PROT</name>
<dbReference type="AlphaFoldDB" id="A0A934QFS3"/>
<dbReference type="EC" id="2.7.7.65" evidence="1"/>
<dbReference type="Pfam" id="PF00990">
    <property type="entry name" value="GGDEF"/>
    <property type="match status" value="1"/>
</dbReference>
<dbReference type="InterPro" id="IPR000160">
    <property type="entry name" value="GGDEF_dom"/>
</dbReference>
<gene>
    <name evidence="4" type="ORF">CKO21_01790</name>
</gene>
<protein>
    <recommendedName>
        <fullName evidence="1">diguanylate cyclase</fullName>
        <ecNumber evidence="1">2.7.7.65</ecNumber>
    </recommendedName>
</protein>
<evidence type="ECO:0000256" key="2">
    <source>
        <dbReference type="SAM" id="Coils"/>
    </source>
</evidence>
<feature type="coiled-coil region" evidence="2">
    <location>
        <begin position="134"/>
        <end position="175"/>
    </location>
</feature>
<evidence type="ECO:0000259" key="3">
    <source>
        <dbReference type="PROSITE" id="PS50887"/>
    </source>
</evidence>
<comment type="caution">
    <text evidence="4">The sequence shown here is derived from an EMBL/GenBank/DDBJ whole genome shotgun (WGS) entry which is preliminary data.</text>
</comment>
<dbReference type="GO" id="GO:0043709">
    <property type="term" value="P:cell adhesion involved in single-species biofilm formation"/>
    <property type="evidence" value="ECO:0007669"/>
    <property type="project" value="TreeGrafter"/>
</dbReference>
<dbReference type="Proteomes" id="UP000778970">
    <property type="component" value="Unassembled WGS sequence"/>
</dbReference>
<keyword evidence="5" id="KW-1185">Reference proteome</keyword>
<proteinExistence type="predicted"/>
<dbReference type="GO" id="GO:0052621">
    <property type="term" value="F:diguanylate cyclase activity"/>
    <property type="evidence" value="ECO:0007669"/>
    <property type="project" value="UniProtKB-EC"/>
</dbReference>
<dbReference type="SMART" id="SM00267">
    <property type="entry name" value="GGDEF"/>
    <property type="match status" value="1"/>
</dbReference>
<evidence type="ECO:0000256" key="1">
    <source>
        <dbReference type="ARBA" id="ARBA00012528"/>
    </source>
</evidence>
<dbReference type="GO" id="GO:0005886">
    <property type="term" value="C:plasma membrane"/>
    <property type="evidence" value="ECO:0007669"/>
    <property type="project" value="TreeGrafter"/>
</dbReference>
<keyword evidence="2" id="KW-0175">Coiled coil</keyword>
<dbReference type="SUPFAM" id="SSF55073">
    <property type="entry name" value="Nucleotide cyclase"/>
    <property type="match status" value="1"/>
</dbReference>
<dbReference type="InterPro" id="IPR043128">
    <property type="entry name" value="Rev_trsase/Diguanyl_cyclase"/>
</dbReference>
<dbReference type="GO" id="GO:1902201">
    <property type="term" value="P:negative regulation of bacterial-type flagellum-dependent cell motility"/>
    <property type="evidence" value="ECO:0007669"/>
    <property type="project" value="TreeGrafter"/>
</dbReference>
<dbReference type="FunFam" id="3.30.70.270:FF:000001">
    <property type="entry name" value="Diguanylate cyclase domain protein"/>
    <property type="match status" value="1"/>
</dbReference>
<evidence type="ECO:0000313" key="5">
    <source>
        <dbReference type="Proteomes" id="UP000778970"/>
    </source>
</evidence>
<dbReference type="EMBL" id="NRRE01000008">
    <property type="protein sequence ID" value="MBK1695979.1"/>
    <property type="molecule type" value="Genomic_DNA"/>
</dbReference>
<dbReference type="InterPro" id="IPR050469">
    <property type="entry name" value="Diguanylate_Cyclase"/>
</dbReference>
<dbReference type="NCBIfam" id="TIGR00254">
    <property type="entry name" value="GGDEF"/>
    <property type="match status" value="1"/>
</dbReference>
<dbReference type="InterPro" id="IPR029787">
    <property type="entry name" value="Nucleotide_cyclase"/>
</dbReference>
<dbReference type="PANTHER" id="PTHR45138">
    <property type="entry name" value="REGULATORY COMPONENTS OF SENSORY TRANSDUCTION SYSTEM"/>
    <property type="match status" value="1"/>
</dbReference>
<evidence type="ECO:0000313" key="4">
    <source>
        <dbReference type="EMBL" id="MBK1695979.1"/>
    </source>
</evidence>
<reference evidence="4" key="2">
    <citation type="journal article" date="2020" name="Microorganisms">
        <title>Osmotic Adaptation and Compatible Solute Biosynthesis of Phototrophic Bacteria as Revealed from Genome Analyses.</title>
        <authorList>
            <person name="Imhoff J.F."/>
            <person name="Rahn T."/>
            <person name="Kunzel S."/>
            <person name="Keller A."/>
            <person name="Neulinger S.C."/>
        </authorList>
    </citation>
    <scope>NUCLEOTIDE SEQUENCE</scope>
    <source>
        <strain evidence="4">DSM 9154</strain>
    </source>
</reference>
<feature type="domain" description="GGDEF" evidence="3">
    <location>
        <begin position="206"/>
        <end position="341"/>
    </location>
</feature>
<sequence>MRSEQVDGARAIAEQAMTAMARYDVPATPENYTIWYAYVAGSDPELVKALNVVISNHGTFTPERNAEIYERFFSRSRLDQTVQSTGEGLESAMTRVLRLLGDFDADQTAYGHKLAQMSGALEGGSTAETVQAVLRQLRQETRAILVKNQELEHRLARSKREIEQLRQNLESVRRDALTDPLTGIANRKQFDQRLREACAAALEDGGAVALVMVDIDHFKAFNDRFGHRVGDEVLKLVARHLRNQVKGRDTPARYGGEEFALILPSTTLAGAGVLAEQIRKSLAEHSLTSRKTDLRYGKVTLSLGIAVYQLGERLDDLLQRADRALYLAKDKGRNRVCTEADLPADAQAEVPAFTTAKLDRLET</sequence>
<dbReference type="PANTHER" id="PTHR45138:SF2">
    <property type="entry name" value="DIGUANYLATE CYCLASE VDCA"/>
    <property type="match status" value="1"/>
</dbReference>
<accession>A0A934QFS3</accession>
<dbReference type="PROSITE" id="PS50887">
    <property type="entry name" value="GGDEF"/>
    <property type="match status" value="1"/>
</dbReference>